<accession>A0A3Q2CVK0</accession>
<dbReference type="SMART" id="SM00185">
    <property type="entry name" value="ARM"/>
    <property type="match status" value="4"/>
</dbReference>
<feature type="compositionally biased region" description="Low complexity" evidence="2">
    <location>
        <begin position="499"/>
        <end position="555"/>
    </location>
</feature>
<dbReference type="InterPro" id="IPR011989">
    <property type="entry name" value="ARM-like"/>
</dbReference>
<dbReference type="Ensembl" id="ENSCVAT00000016285.1">
    <property type="protein sequence ID" value="ENSCVAP00000009777.1"/>
    <property type="gene ID" value="ENSCVAG00000011895.1"/>
</dbReference>
<dbReference type="OMA" id="NCCTEGG"/>
<dbReference type="PROSITE" id="PS50176">
    <property type="entry name" value="ARM_REPEAT"/>
    <property type="match status" value="2"/>
</dbReference>
<name>A0A3Q2CVK0_CYPVA</name>
<dbReference type="OrthoDB" id="6086604at2759"/>
<feature type="compositionally biased region" description="Polar residues" evidence="2">
    <location>
        <begin position="561"/>
        <end position="584"/>
    </location>
</feature>
<dbReference type="KEGG" id="cvg:107084815"/>
<feature type="region of interest" description="Disordered" evidence="2">
    <location>
        <begin position="839"/>
        <end position="865"/>
    </location>
</feature>
<feature type="domain" description="BTB" evidence="3">
    <location>
        <begin position="876"/>
        <end position="952"/>
    </location>
</feature>
<dbReference type="PANTHER" id="PTHR23312">
    <property type="entry name" value="ARMC5 ARMADILLO REPEAT-CONTAINING -RELATED"/>
    <property type="match status" value="1"/>
</dbReference>
<dbReference type="Gene3D" id="1.25.10.10">
    <property type="entry name" value="Leucine-rich Repeat Variant"/>
    <property type="match status" value="1"/>
</dbReference>
<feature type="region of interest" description="Disordered" evidence="2">
    <location>
        <begin position="492"/>
        <end position="618"/>
    </location>
</feature>
<dbReference type="InterPro" id="IPR011333">
    <property type="entry name" value="SKP1/BTB/POZ_sf"/>
</dbReference>
<protein>
    <submittedName>
        <fullName evidence="4">Armadillo repeat containing 5</fullName>
    </submittedName>
</protein>
<evidence type="ECO:0000313" key="4">
    <source>
        <dbReference type="Ensembl" id="ENSCVAP00000009777.1"/>
    </source>
</evidence>
<dbReference type="GO" id="GO:0005829">
    <property type="term" value="C:cytosol"/>
    <property type="evidence" value="ECO:0007669"/>
    <property type="project" value="TreeGrafter"/>
</dbReference>
<dbReference type="Proteomes" id="UP000265020">
    <property type="component" value="Unassembled WGS sequence"/>
</dbReference>
<dbReference type="Pfam" id="PF24768">
    <property type="entry name" value="ARM_ARMC5"/>
    <property type="match status" value="1"/>
</dbReference>
<dbReference type="PANTHER" id="PTHR23312:SF8">
    <property type="entry name" value="ARMADILLO REPEAT-CONTAINING PROTEIN 5"/>
    <property type="match status" value="1"/>
</dbReference>
<dbReference type="GO" id="GO:0009653">
    <property type="term" value="P:anatomical structure morphogenesis"/>
    <property type="evidence" value="ECO:0007669"/>
    <property type="project" value="TreeGrafter"/>
</dbReference>
<dbReference type="PROSITE" id="PS50097">
    <property type="entry name" value="BTB"/>
    <property type="match status" value="1"/>
</dbReference>
<dbReference type="RefSeq" id="XP_015230328.1">
    <property type="nucleotide sequence ID" value="XM_015374842.1"/>
</dbReference>
<feature type="compositionally biased region" description="Basic and acidic residues" evidence="2">
    <location>
        <begin position="1031"/>
        <end position="1049"/>
    </location>
</feature>
<dbReference type="InterPro" id="IPR000225">
    <property type="entry name" value="Armadillo"/>
</dbReference>
<reference evidence="4" key="1">
    <citation type="submission" date="2025-08" db="UniProtKB">
        <authorList>
            <consortium name="Ensembl"/>
        </authorList>
    </citation>
    <scope>IDENTIFICATION</scope>
</reference>
<feature type="region of interest" description="Disordered" evidence="2">
    <location>
        <begin position="1"/>
        <end position="28"/>
    </location>
</feature>
<feature type="repeat" description="ARM" evidence="1">
    <location>
        <begin position="132"/>
        <end position="176"/>
    </location>
</feature>
<evidence type="ECO:0000256" key="1">
    <source>
        <dbReference type="PROSITE-ProRule" id="PRU00259"/>
    </source>
</evidence>
<feature type="region of interest" description="Disordered" evidence="2">
    <location>
        <begin position="1029"/>
        <end position="1053"/>
    </location>
</feature>
<dbReference type="SMART" id="SM00225">
    <property type="entry name" value="BTB"/>
    <property type="match status" value="1"/>
</dbReference>
<evidence type="ECO:0000256" key="2">
    <source>
        <dbReference type="SAM" id="MobiDB-lite"/>
    </source>
</evidence>
<dbReference type="InterPro" id="IPR000210">
    <property type="entry name" value="BTB/POZ_dom"/>
</dbReference>
<organism evidence="4 5">
    <name type="scientific">Cyprinodon variegatus</name>
    <name type="common">Sheepshead minnow</name>
    <dbReference type="NCBI Taxonomy" id="28743"/>
    <lineage>
        <taxon>Eukaryota</taxon>
        <taxon>Metazoa</taxon>
        <taxon>Chordata</taxon>
        <taxon>Craniata</taxon>
        <taxon>Vertebrata</taxon>
        <taxon>Euteleostomi</taxon>
        <taxon>Actinopterygii</taxon>
        <taxon>Neopterygii</taxon>
        <taxon>Teleostei</taxon>
        <taxon>Neoteleostei</taxon>
        <taxon>Acanthomorphata</taxon>
        <taxon>Ovalentaria</taxon>
        <taxon>Atherinomorphae</taxon>
        <taxon>Cyprinodontiformes</taxon>
        <taxon>Cyprinodontidae</taxon>
        <taxon>Cyprinodon</taxon>
    </lineage>
</organism>
<evidence type="ECO:0000259" key="3">
    <source>
        <dbReference type="PROSITE" id="PS50097"/>
    </source>
</evidence>
<dbReference type="GeneID" id="107084815"/>
<dbReference type="SUPFAM" id="SSF48371">
    <property type="entry name" value="ARM repeat"/>
    <property type="match status" value="2"/>
</dbReference>
<dbReference type="GeneTree" id="ENSGT00390000009109"/>
<keyword evidence="5" id="KW-1185">Reference proteome</keyword>
<dbReference type="CTD" id="79798"/>
<dbReference type="AlphaFoldDB" id="A0A3Q2CVK0"/>
<dbReference type="InterPro" id="IPR055445">
    <property type="entry name" value="ARM_ARMC5"/>
</dbReference>
<feature type="repeat" description="ARM" evidence="1">
    <location>
        <begin position="89"/>
        <end position="133"/>
    </location>
</feature>
<evidence type="ECO:0000313" key="5">
    <source>
        <dbReference type="Proteomes" id="UP000265020"/>
    </source>
</evidence>
<dbReference type="Gene3D" id="3.30.710.10">
    <property type="entry name" value="Potassium Channel Kv1.1, Chain A"/>
    <property type="match status" value="1"/>
</dbReference>
<sequence>MASSPVKGEGKLQRVSPKEGQPPSPESSLTWCLDHLCKPGLPVGAEHQTGSSKDTDKRSKLYQWRALVAIRTQHIKGDKAGIARFRGKGGLKLLLKLLKHPECPRKILDLALSILANCCTEQETRLEVRKLEGINIVVDIMKRNVALETVQNRAARALGNLAMDQESSALIHSAGGIPLLLLCVSVSASAPSSPTAAPSSNSCPKLECAQSAARALLYLSDSPSNRLSLLTQGTLSALAPLIAPEYPSGLRHAALRTLHELTKGCGIECAREVSRSGVLTQLGVMASGGEHFEELALKTLANMCSQGCLRPFVGSLGVIQKFTEEIKKDPLKSGVFLKALCWCCKEAVNRAKVKESGGLEVLMKFLSSHQNHPLSKFIILACVDFVFDESAMEQLAELGLVPVLVALLVKLTRGEEDLLEKVDVSSSSNMPHNELLSSSFLESFDYPPAEVCRREEAGREQGSSSFLSLRSWLLSEGLISSEGELLDSSTADAEWGTLNPPSSSPQTSSPNPDSSQSPKAPSSSSSNKTAPPLSPLPSLSSSSSITDPSPSTGITPPNPTASPSVCSPTNTSQTPISPSKFSSSQKRRRMHSATSLTKFAIDSPPTVPRTSTYQHPYHPEPWTQESPILLLLSRFSHASDPSGALVSAEVMSGLLCYITQHQDPSSRCFRMLCRLSCNPSCLQALVRTGSVALIRHHLCLGEDGSEKRRRQTDRVKAKVKQLGDDLLNNLRVQCESGFGSGVLTHVMLSGSESDKMSCALSLPFISSNKSLLRKLLLDCGGLFAALRHLDCEFDDEDEEHHGRLLSELFKSPHSDVTSLYFSLLLACLSALTGAVRTKLGGKNTNPTPAGDVERDSAPPLKKPRLADSCPYGSSEFDLVLLLDDGTRIPASKEAVAGVEGADEAGSEYFRALLRGGFGEAEAEEAIRIKDVSAGMLLPLLHYLHGCRFSSDSDNERSDKQARRHCQTLDSVVVGVFQNETGEPSTEGFQTTPLCELMIGACRFLVKDLKSELEDIFVSFLLSWSNAGQAKQGDKKDNAEKTERDQKSSDPAEDNLADLTSELELTAGGKKLNGFLQQLEGKEMSSTGSIQKGITGLDRTVSKAVSASEDQSVSPEGKLLGPKNRLKFADQDSCSSSEAALSALLPQLYWFSQRYSYPTLGRACLALLLGFQDCPRPFVSCSVAADCFRRLAREADCTETLKQDLLCLVSAALV</sequence>
<reference evidence="4" key="2">
    <citation type="submission" date="2025-09" db="UniProtKB">
        <authorList>
            <consortium name="Ensembl"/>
        </authorList>
    </citation>
    <scope>IDENTIFICATION</scope>
</reference>
<dbReference type="InterPro" id="IPR016024">
    <property type="entry name" value="ARM-type_fold"/>
</dbReference>
<proteinExistence type="predicted"/>
<dbReference type="STRING" id="28743.ENSCVAP00000009777"/>